<dbReference type="eggNOG" id="ENOG5032RWI">
    <property type="taxonomic scope" value="Bacteria"/>
</dbReference>
<dbReference type="Gene3D" id="3.30.70.1210">
    <property type="entry name" value="Crispr-associated protein, domain 2"/>
    <property type="match status" value="1"/>
</dbReference>
<dbReference type="InterPro" id="IPR010179">
    <property type="entry name" value="CRISPR-assoc_prot_Cse3"/>
</dbReference>
<name>I5B5K0_9BACT</name>
<dbReference type="Proteomes" id="UP000005778">
    <property type="component" value="Chromosome"/>
</dbReference>
<protein>
    <submittedName>
        <fullName evidence="1">CRISPR-associated protein Cas6/Cse3/CasE</fullName>
    </submittedName>
</protein>
<dbReference type="EMBL" id="CM001488">
    <property type="protein sequence ID" value="EIM64763.1"/>
    <property type="molecule type" value="Genomic_DNA"/>
</dbReference>
<proteinExistence type="predicted"/>
<dbReference type="STRING" id="879212.DespoDRAFT_02946"/>
<evidence type="ECO:0000313" key="1">
    <source>
        <dbReference type="EMBL" id="EIM64763.1"/>
    </source>
</evidence>
<reference evidence="1 2" key="1">
    <citation type="submission" date="2011-09" db="EMBL/GenBank/DDBJ databases">
        <authorList>
            <consortium name="US DOE Joint Genome Institute (JGI-PGF)"/>
            <person name="Lucas S."/>
            <person name="Han J."/>
            <person name="Lapidus A."/>
            <person name="Cheng J.-F."/>
            <person name="Goodwin L."/>
            <person name="Pitluck S."/>
            <person name="Peters L."/>
            <person name="Land M.L."/>
            <person name="Hauser L."/>
            <person name="Orellana R."/>
            <person name="Lovley D."/>
            <person name="Woyke T.J."/>
        </authorList>
    </citation>
    <scope>NUCLEOTIDE SEQUENCE [LARGE SCALE GENOMIC DNA]</scope>
    <source>
        <strain evidence="1 2">2ac9</strain>
    </source>
</reference>
<dbReference type="Pfam" id="PF08798">
    <property type="entry name" value="CRISPR_assoc"/>
    <property type="match status" value="1"/>
</dbReference>
<dbReference type="AlphaFoldDB" id="I5B5K0"/>
<dbReference type="OrthoDB" id="9795689at2"/>
<dbReference type="SMART" id="SM01101">
    <property type="entry name" value="CRISPR_assoc"/>
    <property type="match status" value="1"/>
</dbReference>
<dbReference type="SUPFAM" id="SSF117987">
    <property type="entry name" value="CRISPR-associated protein"/>
    <property type="match status" value="2"/>
</dbReference>
<evidence type="ECO:0000313" key="2">
    <source>
        <dbReference type="Proteomes" id="UP000005778"/>
    </source>
</evidence>
<sequence>MTFLSQVFINKTEAARRRISDSYAWHQVIWKNFMNCDGKPRSFLFRIDDAGVRFRLLVLSDTKPSSDDFGNWQIKTVSPNFLDHQCYRFQIKTNPTMRRASDRRRIGIYSEDRLREWIEKKAKQNGFKIEPHSLSIGSPMDEIFVRNRTRGKHVSVDFQGALNVFDPQAFRTAFEKGIGSAKSFGYGMLMLQLAKRPS</sequence>
<dbReference type="CDD" id="cd09727">
    <property type="entry name" value="Cas6_I-E"/>
    <property type="match status" value="1"/>
</dbReference>
<keyword evidence="2" id="KW-1185">Reference proteome</keyword>
<reference evidence="1 2" key="2">
    <citation type="submission" date="2012-02" db="EMBL/GenBank/DDBJ databases">
        <title>Improved High-Quality Draft sequence of Desulfobacter postgatei 2ac9.</title>
        <authorList>
            <consortium name="US DOE Joint Genome Institute"/>
            <person name="Lucas S."/>
            <person name="Han J."/>
            <person name="Lapidus A."/>
            <person name="Cheng J.-F."/>
            <person name="Goodwin L."/>
            <person name="Pitluck S."/>
            <person name="Peters L."/>
            <person name="Ovchinnikova G."/>
            <person name="Held B."/>
            <person name="Detter J.C."/>
            <person name="Han C."/>
            <person name="Tapia R."/>
            <person name="Land M."/>
            <person name="Hauser L."/>
            <person name="Kyrpides N."/>
            <person name="Ivanova N."/>
            <person name="Pagani I."/>
            <person name="Orellana R."/>
            <person name="Lovley D."/>
            <person name="Woyke T."/>
        </authorList>
    </citation>
    <scope>NUCLEOTIDE SEQUENCE [LARGE SCALE GENOMIC DNA]</scope>
    <source>
        <strain evidence="1 2">2ac9</strain>
    </source>
</reference>
<organism evidence="1 2">
    <name type="scientific">Desulfobacter postgatei 2ac9</name>
    <dbReference type="NCBI Taxonomy" id="879212"/>
    <lineage>
        <taxon>Bacteria</taxon>
        <taxon>Pseudomonadati</taxon>
        <taxon>Thermodesulfobacteriota</taxon>
        <taxon>Desulfobacteria</taxon>
        <taxon>Desulfobacterales</taxon>
        <taxon>Desulfobacteraceae</taxon>
        <taxon>Desulfobacter</taxon>
    </lineage>
</organism>
<dbReference type="Gene3D" id="3.30.70.1200">
    <property type="entry name" value="Crispr-associated protein, domain 1"/>
    <property type="match status" value="1"/>
</dbReference>
<dbReference type="NCBIfam" id="TIGR01907">
    <property type="entry name" value="casE_Cse3"/>
    <property type="match status" value="1"/>
</dbReference>
<dbReference type="RefSeq" id="WP_004074398.1">
    <property type="nucleotide sequence ID" value="NZ_CM001488.1"/>
</dbReference>
<accession>I5B5K0</accession>
<dbReference type="HOGENOM" id="CLU_080982_1_0_7"/>
<gene>
    <name evidence="1" type="ORF">DespoDRAFT_02946</name>
</gene>